<comment type="caution">
    <text evidence="3">The sequence shown here is derived from an EMBL/GenBank/DDBJ whole genome shotgun (WGS) entry which is preliminary data.</text>
</comment>
<evidence type="ECO:0000256" key="1">
    <source>
        <dbReference type="SAM" id="MobiDB-lite"/>
    </source>
</evidence>
<dbReference type="GO" id="GO:0003824">
    <property type="term" value="F:catalytic activity"/>
    <property type="evidence" value="ECO:0007669"/>
    <property type="project" value="InterPro"/>
</dbReference>
<evidence type="ECO:0000313" key="3">
    <source>
        <dbReference type="EMBL" id="KAF0300926.1"/>
    </source>
</evidence>
<dbReference type="AlphaFoldDB" id="A0A6A4W122"/>
<dbReference type="InterPro" id="IPR036691">
    <property type="entry name" value="Endo/exonu/phosph_ase_sf"/>
</dbReference>
<proteinExistence type="predicted"/>
<sequence length="166" mass="18107">MCVRCGGEPQRERNGLQPALYERDLYHRQTIADSAGSPIAGRCFPTSPHGRPAASGRAPGLRKPTADDTTEICGVRIHGKFQTDIINVYRPPIRRTRDDDRTDNFDPGALPSGDNTIILGDFNGHHPSWDYECDAADEPQEGGRISLCFYSSSAGSTQSSWSLASV</sequence>
<evidence type="ECO:0000259" key="2">
    <source>
        <dbReference type="Pfam" id="PF14529"/>
    </source>
</evidence>
<dbReference type="Proteomes" id="UP000440578">
    <property type="component" value="Unassembled WGS sequence"/>
</dbReference>
<name>A0A6A4W122_AMPAM</name>
<reference evidence="3 4" key="1">
    <citation type="submission" date="2019-07" db="EMBL/GenBank/DDBJ databases">
        <title>Draft genome assembly of a fouling barnacle, Amphibalanus amphitrite (Darwin, 1854): The first reference genome for Thecostraca.</title>
        <authorList>
            <person name="Kim W."/>
        </authorList>
    </citation>
    <scope>NUCLEOTIDE SEQUENCE [LARGE SCALE GENOMIC DNA]</scope>
    <source>
        <strain evidence="3">SNU_AA5</strain>
        <tissue evidence="3">Soma without cirri and trophi</tissue>
    </source>
</reference>
<dbReference type="EMBL" id="VIIS01001221">
    <property type="protein sequence ID" value="KAF0300926.1"/>
    <property type="molecule type" value="Genomic_DNA"/>
</dbReference>
<feature type="domain" description="Endonuclease/exonuclease/phosphatase" evidence="2">
    <location>
        <begin position="84"/>
        <end position="133"/>
    </location>
</feature>
<organism evidence="3 4">
    <name type="scientific">Amphibalanus amphitrite</name>
    <name type="common">Striped barnacle</name>
    <name type="synonym">Balanus amphitrite</name>
    <dbReference type="NCBI Taxonomy" id="1232801"/>
    <lineage>
        <taxon>Eukaryota</taxon>
        <taxon>Metazoa</taxon>
        <taxon>Ecdysozoa</taxon>
        <taxon>Arthropoda</taxon>
        <taxon>Crustacea</taxon>
        <taxon>Multicrustacea</taxon>
        <taxon>Cirripedia</taxon>
        <taxon>Thoracica</taxon>
        <taxon>Thoracicalcarea</taxon>
        <taxon>Balanomorpha</taxon>
        <taxon>Balanoidea</taxon>
        <taxon>Balanidae</taxon>
        <taxon>Amphibalaninae</taxon>
        <taxon>Amphibalanus</taxon>
    </lineage>
</organism>
<keyword evidence="4" id="KW-1185">Reference proteome</keyword>
<dbReference type="Pfam" id="PF14529">
    <property type="entry name" value="Exo_endo_phos_2"/>
    <property type="match status" value="1"/>
</dbReference>
<accession>A0A6A4W122</accession>
<dbReference type="SUPFAM" id="SSF56219">
    <property type="entry name" value="DNase I-like"/>
    <property type="match status" value="1"/>
</dbReference>
<dbReference type="Gene3D" id="3.60.10.10">
    <property type="entry name" value="Endonuclease/exonuclease/phosphatase"/>
    <property type="match status" value="1"/>
</dbReference>
<evidence type="ECO:0000313" key="4">
    <source>
        <dbReference type="Proteomes" id="UP000440578"/>
    </source>
</evidence>
<feature type="region of interest" description="Disordered" evidence="1">
    <location>
        <begin position="94"/>
        <end position="113"/>
    </location>
</feature>
<protein>
    <recommendedName>
        <fullName evidence="2">Endonuclease/exonuclease/phosphatase domain-containing protein</fullName>
    </recommendedName>
</protein>
<feature type="region of interest" description="Disordered" evidence="1">
    <location>
        <begin position="36"/>
        <end position="68"/>
    </location>
</feature>
<feature type="compositionally biased region" description="Basic and acidic residues" evidence="1">
    <location>
        <begin position="95"/>
        <end position="104"/>
    </location>
</feature>
<gene>
    <name evidence="3" type="ORF">FJT64_026694</name>
</gene>
<dbReference type="InterPro" id="IPR005135">
    <property type="entry name" value="Endo/exonuclease/phosphatase"/>
</dbReference>